<sequence>MEHIKIIALSEFH</sequence>
<name>A0A0E9T215_ANGAN</name>
<accession>A0A0E9T215</accession>
<dbReference type="EMBL" id="GBXM01061010">
    <property type="protein sequence ID" value="JAH47567.1"/>
    <property type="molecule type" value="Transcribed_RNA"/>
</dbReference>
<reference evidence="1" key="2">
    <citation type="journal article" date="2015" name="Fish Shellfish Immunol.">
        <title>Early steps in the European eel (Anguilla anguilla)-Vibrio vulnificus interaction in the gills: Role of the RtxA13 toxin.</title>
        <authorList>
            <person name="Callol A."/>
            <person name="Pajuelo D."/>
            <person name="Ebbesson L."/>
            <person name="Teles M."/>
            <person name="MacKenzie S."/>
            <person name="Amaro C."/>
        </authorList>
    </citation>
    <scope>NUCLEOTIDE SEQUENCE</scope>
</reference>
<reference evidence="1" key="1">
    <citation type="submission" date="2014-11" db="EMBL/GenBank/DDBJ databases">
        <authorList>
            <person name="Amaro Gonzalez C."/>
        </authorList>
    </citation>
    <scope>NUCLEOTIDE SEQUENCE</scope>
</reference>
<evidence type="ECO:0000313" key="1">
    <source>
        <dbReference type="EMBL" id="JAH47567.1"/>
    </source>
</evidence>
<proteinExistence type="predicted"/>
<protein>
    <submittedName>
        <fullName evidence="1">Uncharacterized protein</fullName>
    </submittedName>
</protein>
<organism evidence="1">
    <name type="scientific">Anguilla anguilla</name>
    <name type="common">European freshwater eel</name>
    <name type="synonym">Muraena anguilla</name>
    <dbReference type="NCBI Taxonomy" id="7936"/>
    <lineage>
        <taxon>Eukaryota</taxon>
        <taxon>Metazoa</taxon>
        <taxon>Chordata</taxon>
        <taxon>Craniata</taxon>
        <taxon>Vertebrata</taxon>
        <taxon>Euteleostomi</taxon>
        <taxon>Actinopterygii</taxon>
        <taxon>Neopterygii</taxon>
        <taxon>Teleostei</taxon>
        <taxon>Anguilliformes</taxon>
        <taxon>Anguillidae</taxon>
        <taxon>Anguilla</taxon>
    </lineage>
</organism>